<comment type="caution">
    <text evidence="3">The sequence shown here is derived from an EMBL/GenBank/DDBJ whole genome shotgun (WGS) entry which is preliminary data.</text>
</comment>
<dbReference type="PANTHER" id="PTHR38687">
    <property type="entry name" value="CELL DIVISION PROTEIN DEDD-RELATED"/>
    <property type="match status" value="1"/>
</dbReference>
<dbReference type="InterPro" id="IPR007730">
    <property type="entry name" value="SPOR-like_dom"/>
</dbReference>
<feature type="compositionally biased region" description="Basic and acidic residues" evidence="1">
    <location>
        <begin position="131"/>
        <end position="150"/>
    </location>
</feature>
<dbReference type="InterPro" id="IPR036680">
    <property type="entry name" value="SPOR-like_sf"/>
</dbReference>
<evidence type="ECO:0000313" key="3">
    <source>
        <dbReference type="EMBL" id="MBI4595913.1"/>
    </source>
</evidence>
<name>A0A933GM68_UNCTE</name>
<dbReference type="Gene3D" id="3.30.70.1070">
    <property type="entry name" value="Sporulation related repeat"/>
    <property type="match status" value="1"/>
</dbReference>
<reference evidence="3" key="1">
    <citation type="submission" date="2020-07" db="EMBL/GenBank/DDBJ databases">
        <title>Huge and variable diversity of episymbiotic CPR bacteria and DPANN archaea in groundwater ecosystems.</title>
        <authorList>
            <person name="He C.Y."/>
            <person name="Keren R."/>
            <person name="Whittaker M."/>
            <person name="Farag I.F."/>
            <person name="Doudna J."/>
            <person name="Cate J.H.D."/>
            <person name="Banfield J.F."/>
        </authorList>
    </citation>
    <scope>NUCLEOTIDE SEQUENCE</scope>
    <source>
        <strain evidence="3">NC_groundwater_1482_Ag_S-0.65um_47_24</strain>
    </source>
</reference>
<dbReference type="Pfam" id="PF05036">
    <property type="entry name" value="SPOR"/>
    <property type="match status" value="1"/>
</dbReference>
<evidence type="ECO:0000313" key="4">
    <source>
        <dbReference type="Proteomes" id="UP000772181"/>
    </source>
</evidence>
<dbReference type="PANTHER" id="PTHR38687:SF2">
    <property type="entry name" value="CELL DIVISION PROTEIN FTSN"/>
    <property type="match status" value="1"/>
</dbReference>
<evidence type="ECO:0000259" key="2">
    <source>
        <dbReference type="PROSITE" id="PS51724"/>
    </source>
</evidence>
<accession>A0A933GM68</accession>
<feature type="domain" description="SPOR" evidence="2">
    <location>
        <begin position="167"/>
        <end position="247"/>
    </location>
</feature>
<dbReference type="AlphaFoldDB" id="A0A933GM68"/>
<dbReference type="EMBL" id="JACQWF010000268">
    <property type="protein sequence ID" value="MBI4595913.1"/>
    <property type="molecule type" value="Genomic_DNA"/>
</dbReference>
<dbReference type="Proteomes" id="UP000772181">
    <property type="component" value="Unassembled WGS sequence"/>
</dbReference>
<dbReference type="PROSITE" id="PS51724">
    <property type="entry name" value="SPOR"/>
    <property type="match status" value="1"/>
</dbReference>
<proteinExistence type="predicted"/>
<dbReference type="InterPro" id="IPR052521">
    <property type="entry name" value="Cell_div_SPOR-domain"/>
</dbReference>
<evidence type="ECO:0000256" key="1">
    <source>
        <dbReference type="SAM" id="MobiDB-lite"/>
    </source>
</evidence>
<protein>
    <submittedName>
        <fullName evidence="3">SPOR domain-containing protein</fullName>
    </submittedName>
</protein>
<sequence length="250" mass="28166">MAKRVRKFSYDFSSRELCFLVISFICIATLIFALGFKIGRGWQLSLTPSIFGQGSRGHAEDDNPQSTTLMARSEADRAKVGDKKPVDDLTFYEILPNMGKIKLEDIKPQITPEYLPITPVSTSSKDLSSAMEKDKEKERAREKEREKERANLAQANASSTPIVPIQLGGEKKYTIQVSSFKDKAQAQALEAKLKKKGFAAQIATVEIKDSGLWYRIRVGNFKDRKEAEKVAEQLRLQEHVPTFIAFLYAN</sequence>
<organism evidence="3 4">
    <name type="scientific">Tectimicrobiota bacterium</name>
    <dbReference type="NCBI Taxonomy" id="2528274"/>
    <lineage>
        <taxon>Bacteria</taxon>
        <taxon>Pseudomonadati</taxon>
        <taxon>Nitrospinota/Tectimicrobiota group</taxon>
        <taxon>Candidatus Tectimicrobiota</taxon>
    </lineage>
</organism>
<dbReference type="GO" id="GO:0042834">
    <property type="term" value="F:peptidoglycan binding"/>
    <property type="evidence" value="ECO:0007669"/>
    <property type="project" value="InterPro"/>
</dbReference>
<dbReference type="SUPFAM" id="SSF110997">
    <property type="entry name" value="Sporulation related repeat"/>
    <property type="match status" value="1"/>
</dbReference>
<gene>
    <name evidence="3" type="ORF">HY730_05980</name>
</gene>
<feature type="region of interest" description="Disordered" evidence="1">
    <location>
        <begin position="117"/>
        <end position="156"/>
    </location>
</feature>